<organism evidence="3 4">
    <name type="scientific">Kribbella antiqua</name>
    <dbReference type="NCBI Taxonomy" id="2512217"/>
    <lineage>
        <taxon>Bacteria</taxon>
        <taxon>Bacillati</taxon>
        <taxon>Actinomycetota</taxon>
        <taxon>Actinomycetes</taxon>
        <taxon>Propionibacteriales</taxon>
        <taxon>Kribbellaceae</taxon>
        <taxon>Kribbella</taxon>
    </lineage>
</organism>
<dbReference type="PANTHER" id="PTHR11786:SF0">
    <property type="entry name" value="ARYLAMINE N-ACETYLTRANSFERASE 4-RELATED"/>
    <property type="match status" value="1"/>
</dbReference>
<comment type="caution">
    <text evidence="3">The sequence shown here is derived from an EMBL/GenBank/DDBJ whole genome shotgun (WGS) entry which is preliminary data.</text>
</comment>
<dbReference type="InterPro" id="IPR038765">
    <property type="entry name" value="Papain-like_cys_pep_sf"/>
</dbReference>
<comment type="similarity">
    <text evidence="1">Belongs to the arylamine N-acetyltransferase family.</text>
</comment>
<dbReference type="Pfam" id="PF00797">
    <property type="entry name" value="Acetyltransf_2"/>
    <property type="match status" value="1"/>
</dbReference>
<dbReference type="InterPro" id="IPR001447">
    <property type="entry name" value="Arylamine_N-AcTrfase"/>
</dbReference>
<dbReference type="PANTHER" id="PTHR11786">
    <property type="entry name" value="N-HYDROXYARYLAMINE O-ACETYLTRANSFERASE"/>
    <property type="match status" value="1"/>
</dbReference>
<dbReference type="EMBL" id="SLWR01000003">
    <property type="protein sequence ID" value="TCO49413.1"/>
    <property type="molecule type" value="Genomic_DNA"/>
</dbReference>
<dbReference type="SUPFAM" id="SSF54001">
    <property type="entry name" value="Cysteine proteinases"/>
    <property type="match status" value="1"/>
</dbReference>
<dbReference type="Gene3D" id="3.30.2140.10">
    <property type="entry name" value="Arylamine N-acetyltransferase"/>
    <property type="match status" value="1"/>
</dbReference>
<evidence type="ECO:0000256" key="2">
    <source>
        <dbReference type="SAM" id="MobiDB-lite"/>
    </source>
</evidence>
<dbReference type="RefSeq" id="WP_158290942.1">
    <property type="nucleotide sequence ID" value="NZ_SLWR01000003.1"/>
</dbReference>
<evidence type="ECO:0000313" key="4">
    <source>
        <dbReference type="Proteomes" id="UP000295573"/>
    </source>
</evidence>
<proteinExistence type="inferred from homology"/>
<name>A0A4R2IV20_9ACTN</name>
<accession>A0A4R2IV20</accession>
<protein>
    <submittedName>
        <fullName evidence="3">N-acetyltransferase</fullName>
    </submittedName>
</protein>
<keyword evidence="4" id="KW-1185">Reference proteome</keyword>
<feature type="region of interest" description="Disordered" evidence="2">
    <location>
        <begin position="286"/>
        <end position="307"/>
    </location>
</feature>
<evidence type="ECO:0000256" key="1">
    <source>
        <dbReference type="ARBA" id="ARBA00006547"/>
    </source>
</evidence>
<sequence>MDIEAFLRRIGVGEYDGPPRLEGLSQLHAAYVDTVPYETVQYQFGQGGPLEPEAAAKRIIAREAGGYCFQLNGSFALLLTELGYHVKMHRGGVQTPNHPGDVDASHMVLTVSGLVEDPEREWLVDVGLGDGLVTPMPLEPGSAHQEPFDLRLRPSEKVDGWRVDFDPRSSLVGMDFESAPVGLDAFAAQHARLSVDPGLPFVGLACAFRRKAASVVVLRSVGLMETFADRVDNSIIETPADYFATLADVFQLPLAHLDATHRDQLWRRVWSQYEAFLARQSAFTAAQDDDGSGAGGPLQGKAVGRTV</sequence>
<dbReference type="Proteomes" id="UP000295573">
    <property type="component" value="Unassembled WGS sequence"/>
</dbReference>
<dbReference type="Gene3D" id="2.40.128.150">
    <property type="entry name" value="Cysteine proteinases"/>
    <property type="match status" value="1"/>
</dbReference>
<dbReference type="OrthoDB" id="7181050at2"/>
<evidence type="ECO:0000313" key="3">
    <source>
        <dbReference type="EMBL" id="TCO49413.1"/>
    </source>
</evidence>
<gene>
    <name evidence="3" type="ORF">EV646_103391</name>
</gene>
<reference evidence="3 4" key="1">
    <citation type="journal article" date="2015" name="Stand. Genomic Sci.">
        <title>Genomic Encyclopedia of Bacterial and Archaeal Type Strains, Phase III: the genomes of soil and plant-associated and newly described type strains.</title>
        <authorList>
            <person name="Whitman W.B."/>
            <person name="Woyke T."/>
            <person name="Klenk H.P."/>
            <person name="Zhou Y."/>
            <person name="Lilburn T.G."/>
            <person name="Beck B.J."/>
            <person name="De Vos P."/>
            <person name="Vandamme P."/>
            <person name="Eisen J.A."/>
            <person name="Garrity G."/>
            <person name="Hugenholtz P."/>
            <person name="Kyrpides N.C."/>
        </authorList>
    </citation>
    <scope>NUCLEOTIDE SEQUENCE [LARGE SCALE GENOMIC DNA]</scope>
    <source>
        <strain evidence="3 4">VKM Ac-2541</strain>
    </source>
</reference>
<dbReference type="GO" id="GO:0016407">
    <property type="term" value="F:acetyltransferase activity"/>
    <property type="evidence" value="ECO:0007669"/>
    <property type="project" value="InterPro"/>
</dbReference>
<dbReference type="AlphaFoldDB" id="A0A4R2IV20"/>
<keyword evidence="3" id="KW-0808">Transferase</keyword>